<dbReference type="HOGENOM" id="CLU_026673_7_0_1"/>
<dbReference type="GO" id="GO:0016491">
    <property type="term" value="F:oxidoreductase activity"/>
    <property type="evidence" value="ECO:0007669"/>
    <property type="project" value="TreeGrafter"/>
</dbReference>
<comment type="caution">
    <text evidence="1">The sequence shown here is derived from an EMBL/GenBank/DDBJ whole genome shotgun (WGS) entry which is preliminary data.</text>
</comment>
<dbReference type="STRING" id="1173701.A0A066XBZ0"/>
<dbReference type="OMA" id="DYLWGHS"/>
<gene>
    <name evidence="1" type="ORF">CSUB01_08188</name>
</gene>
<evidence type="ECO:0000313" key="2">
    <source>
        <dbReference type="Proteomes" id="UP000027238"/>
    </source>
</evidence>
<evidence type="ECO:0000313" key="1">
    <source>
        <dbReference type="EMBL" id="KDN66472.1"/>
    </source>
</evidence>
<dbReference type="PANTHER" id="PTHR43677">
    <property type="entry name" value="SHORT-CHAIN DEHYDROGENASE/REDUCTASE"/>
    <property type="match status" value="1"/>
</dbReference>
<dbReference type="EMBL" id="JMSE01000930">
    <property type="protein sequence ID" value="KDN66472.1"/>
    <property type="molecule type" value="Genomic_DNA"/>
</dbReference>
<dbReference type="OrthoDB" id="809632at2759"/>
<reference evidence="2" key="1">
    <citation type="journal article" date="2014" name="Genome Announc.">
        <title>Draft genome sequence of Colletotrichum sublineola, a destructive pathogen of cultivated sorghum.</title>
        <authorList>
            <person name="Baroncelli R."/>
            <person name="Sanz-Martin J.M."/>
            <person name="Rech G.E."/>
            <person name="Sukno S.A."/>
            <person name="Thon M.R."/>
        </authorList>
    </citation>
    <scope>NUCLEOTIDE SEQUENCE [LARGE SCALE GENOMIC DNA]</scope>
    <source>
        <strain evidence="2">TX430BB</strain>
    </source>
</reference>
<dbReference type="InterPro" id="IPR051397">
    <property type="entry name" value="Zn-ADH-like_protein"/>
</dbReference>
<dbReference type="InterPro" id="IPR036291">
    <property type="entry name" value="NAD(P)-bd_dom_sf"/>
</dbReference>
<organism evidence="1 2">
    <name type="scientific">Colletotrichum sublineola</name>
    <name type="common">Sorghum anthracnose fungus</name>
    <dbReference type="NCBI Taxonomy" id="1173701"/>
    <lineage>
        <taxon>Eukaryota</taxon>
        <taxon>Fungi</taxon>
        <taxon>Dikarya</taxon>
        <taxon>Ascomycota</taxon>
        <taxon>Pezizomycotina</taxon>
        <taxon>Sordariomycetes</taxon>
        <taxon>Hypocreomycetidae</taxon>
        <taxon>Glomerellales</taxon>
        <taxon>Glomerellaceae</taxon>
        <taxon>Colletotrichum</taxon>
        <taxon>Colletotrichum graminicola species complex</taxon>
    </lineage>
</organism>
<proteinExistence type="predicted"/>
<dbReference type="InterPro" id="IPR011032">
    <property type="entry name" value="GroES-like_sf"/>
</dbReference>
<dbReference type="Gene3D" id="3.40.50.720">
    <property type="entry name" value="NAD(P)-binding Rossmann-like Domain"/>
    <property type="match status" value="1"/>
</dbReference>
<keyword evidence="2" id="KW-1185">Reference proteome</keyword>
<accession>A0A066XBZ0</accession>
<dbReference type="PANTHER" id="PTHR43677:SF11">
    <property type="entry name" value="ZINC-CONTAINING ALCOHOL DEHYDROGENASE"/>
    <property type="match status" value="1"/>
</dbReference>
<dbReference type="SUPFAM" id="SSF51735">
    <property type="entry name" value="NAD(P)-binding Rossmann-fold domains"/>
    <property type="match status" value="1"/>
</dbReference>
<dbReference type="SUPFAM" id="SSF50129">
    <property type="entry name" value="GroES-like"/>
    <property type="match status" value="1"/>
</dbReference>
<dbReference type="eggNOG" id="ENOG502SIN0">
    <property type="taxonomic scope" value="Eukaryota"/>
</dbReference>
<sequence>MYAALVNSWGSPPTYTTTDDLPPPSPTQIRLRVLASGVHRLVLSRAAGTHYTSTTLPHLPGVDGVGEDPTTGQRYYFTAIMTGSFAEFVNVERSLVAPLPETADPVAVAAFTNPVMSSWMAFAARTGAQKPDFSVAILGVTSASGRVAVDVARAQGAGRIVGIARNAAAMADMALDERIVLAGSETDWSKLGEVDVVLDYVYGPSAIDILNALPKSEKEVQYVQIGSVSGDGDVNLPGAILRGKRVAIRGAGPGSWTMKEYAKEVEGMVGVSSGLKAKDVIAFGFQDVEKGWKEAGGKKRVVFVSEDLLSS</sequence>
<dbReference type="Proteomes" id="UP000027238">
    <property type="component" value="Unassembled WGS sequence"/>
</dbReference>
<dbReference type="Gene3D" id="3.90.180.10">
    <property type="entry name" value="Medium-chain alcohol dehydrogenases, catalytic domain"/>
    <property type="match status" value="1"/>
</dbReference>
<dbReference type="AlphaFoldDB" id="A0A066XBZ0"/>
<name>A0A066XBZ0_COLSU</name>
<protein>
    <submittedName>
        <fullName evidence="1">Putative quinone oxidoreductase</fullName>
    </submittedName>
</protein>